<dbReference type="Gene3D" id="3.30.70.270">
    <property type="match status" value="1"/>
</dbReference>
<keyword evidence="3" id="KW-0540">Nuclease</keyword>
<dbReference type="Proteomes" id="UP000314982">
    <property type="component" value="Unassembled WGS sequence"/>
</dbReference>
<evidence type="ECO:0000313" key="9">
    <source>
        <dbReference type="Proteomes" id="UP000314982"/>
    </source>
</evidence>
<dbReference type="AlphaFoldDB" id="A0A4W5JLD7"/>
<feature type="domain" description="Reverse transcriptase RNase H-like" evidence="7">
    <location>
        <begin position="104"/>
        <end position="211"/>
    </location>
</feature>
<evidence type="ECO:0000256" key="5">
    <source>
        <dbReference type="ARBA" id="ARBA00022801"/>
    </source>
</evidence>
<dbReference type="InterPro" id="IPR041373">
    <property type="entry name" value="RT_RNaseH"/>
</dbReference>
<evidence type="ECO:0000256" key="2">
    <source>
        <dbReference type="ARBA" id="ARBA00022695"/>
    </source>
</evidence>
<dbReference type="SUPFAM" id="SSF56672">
    <property type="entry name" value="DNA/RNA polymerases"/>
    <property type="match status" value="1"/>
</dbReference>
<keyword evidence="5" id="KW-0378">Hydrolase</keyword>
<dbReference type="STRING" id="62062.ENSHHUP00000000514"/>
<dbReference type="PANTHER" id="PTHR34072">
    <property type="entry name" value="ENZYMATIC POLYPROTEIN-RELATED"/>
    <property type="match status" value="1"/>
</dbReference>
<dbReference type="PANTHER" id="PTHR34072:SF42">
    <property type="entry name" value="INTEGRASE CATALYTIC DOMAIN-CONTAINING PROTEIN"/>
    <property type="match status" value="1"/>
</dbReference>
<reference evidence="8" key="3">
    <citation type="submission" date="2025-09" db="UniProtKB">
        <authorList>
            <consortium name="Ensembl"/>
        </authorList>
    </citation>
    <scope>IDENTIFICATION</scope>
</reference>
<evidence type="ECO:0000313" key="8">
    <source>
        <dbReference type="Ensembl" id="ENSHHUP00000000514.1"/>
    </source>
</evidence>
<evidence type="ECO:0000256" key="3">
    <source>
        <dbReference type="ARBA" id="ARBA00022722"/>
    </source>
</evidence>
<proteinExistence type="predicted"/>
<dbReference type="InterPro" id="IPR043128">
    <property type="entry name" value="Rev_trsase/Diguanyl_cyclase"/>
</dbReference>
<keyword evidence="2" id="KW-0548">Nucleotidyltransferase</keyword>
<keyword evidence="9" id="KW-1185">Reference proteome</keyword>
<evidence type="ECO:0000256" key="4">
    <source>
        <dbReference type="ARBA" id="ARBA00022759"/>
    </source>
</evidence>
<dbReference type="Pfam" id="PF17917">
    <property type="entry name" value="RT_RNaseH"/>
    <property type="match status" value="1"/>
</dbReference>
<keyword evidence="1" id="KW-0808">Transferase</keyword>
<sequence length="298" mass="33733">MSVLPTVRLLPRVPHFHFRGGDGGDRISAVRNWPTPTTVKEVQRFLGFANYYRRFIRGFGQVAAPITSLLKGGPVRLQWSAEADRAFGHLKALFTSAPVLSHPDPSLAFIVEVDASEAEIEAVLSQRSGTPPKLRPCAFFSKKFSPVERNYDVGDQELLAVVKALKAWRHWLEGAKHPFFIWTDHRNLEYIRAARRLNPRQARWAMFFTRFVFTLSNRPGSQNAKADALSRMYDTEERSIDHTPILPASCLVAPVVWELDADIERALCTEPTPPQCPAGRLYVPSAVRDRLIYWAHTS</sequence>
<evidence type="ECO:0000256" key="1">
    <source>
        <dbReference type="ARBA" id="ARBA00022679"/>
    </source>
</evidence>
<accession>A0A4W5JLD7</accession>
<keyword evidence="6" id="KW-0695">RNA-directed DNA polymerase</keyword>
<dbReference type="GO" id="GO:0003964">
    <property type="term" value="F:RNA-directed DNA polymerase activity"/>
    <property type="evidence" value="ECO:0007669"/>
    <property type="project" value="UniProtKB-KW"/>
</dbReference>
<dbReference type="InterPro" id="IPR043502">
    <property type="entry name" value="DNA/RNA_pol_sf"/>
</dbReference>
<organism evidence="8 9">
    <name type="scientific">Hucho hucho</name>
    <name type="common">huchen</name>
    <dbReference type="NCBI Taxonomy" id="62062"/>
    <lineage>
        <taxon>Eukaryota</taxon>
        <taxon>Metazoa</taxon>
        <taxon>Chordata</taxon>
        <taxon>Craniata</taxon>
        <taxon>Vertebrata</taxon>
        <taxon>Euteleostomi</taxon>
        <taxon>Actinopterygii</taxon>
        <taxon>Neopterygii</taxon>
        <taxon>Teleostei</taxon>
        <taxon>Protacanthopterygii</taxon>
        <taxon>Salmoniformes</taxon>
        <taxon>Salmonidae</taxon>
        <taxon>Salmoninae</taxon>
        <taxon>Hucho</taxon>
    </lineage>
</organism>
<protein>
    <recommendedName>
        <fullName evidence="7">Reverse transcriptase RNase H-like domain-containing protein</fullName>
    </recommendedName>
</protein>
<dbReference type="Ensembl" id="ENSHHUT00000000522.1">
    <property type="protein sequence ID" value="ENSHHUP00000000514.1"/>
    <property type="gene ID" value="ENSHHUG00000000360.1"/>
</dbReference>
<dbReference type="GO" id="GO:0004519">
    <property type="term" value="F:endonuclease activity"/>
    <property type="evidence" value="ECO:0007669"/>
    <property type="project" value="UniProtKB-KW"/>
</dbReference>
<keyword evidence="4" id="KW-0255">Endonuclease</keyword>
<dbReference type="CDD" id="cd09274">
    <property type="entry name" value="RNase_HI_RT_Ty3"/>
    <property type="match status" value="1"/>
</dbReference>
<dbReference type="GeneTree" id="ENSGT00970000195940"/>
<evidence type="ECO:0000256" key="6">
    <source>
        <dbReference type="ARBA" id="ARBA00022918"/>
    </source>
</evidence>
<evidence type="ECO:0000259" key="7">
    <source>
        <dbReference type="Pfam" id="PF17917"/>
    </source>
</evidence>
<dbReference type="GO" id="GO:0016787">
    <property type="term" value="F:hydrolase activity"/>
    <property type="evidence" value="ECO:0007669"/>
    <property type="project" value="UniProtKB-KW"/>
</dbReference>
<reference evidence="8" key="2">
    <citation type="submission" date="2025-08" db="UniProtKB">
        <authorList>
            <consortium name="Ensembl"/>
        </authorList>
    </citation>
    <scope>IDENTIFICATION</scope>
</reference>
<dbReference type="FunFam" id="3.30.70.270:FF:000020">
    <property type="entry name" value="Transposon Tf2-6 polyprotein-like Protein"/>
    <property type="match status" value="1"/>
</dbReference>
<name>A0A4W5JLD7_9TELE</name>
<reference evidence="9" key="1">
    <citation type="submission" date="2018-06" db="EMBL/GenBank/DDBJ databases">
        <title>Genome assembly of Danube salmon.</title>
        <authorList>
            <person name="Macqueen D.J."/>
            <person name="Gundappa M.K."/>
        </authorList>
    </citation>
    <scope>NUCLEOTIDE SEQUENCE [LARGE SCALE GENOMIC DNA]</scope>
</reference>